<evidence type="ECO:0000313" key="1">
    <source>
        <dbReference type="EMBL" id="SET60738.1"/>
    </source>
</evidence>
<organism evidence="1 2">
    <name type="scientific">[Clostridium] polysaccharolyticum</name>
    <dbReference type="NCBI Taxonomy" id="29364"/>
    <lineage>
        <taxon>Bacteria</taxon>
        <taxon>Bacillati</taxon>
        <taxon>Bacillota</taxon>
        <taxon>Clostridia</taxon>
        <taxon>Lachnospirales</taxon>
        <taxon>Lachnospiraceae</taxon>
    </lineage>
</organism>
<accession>A0A1I0FT63</accession>
<dbReference type="InterPro" id="IPR046169">
    <property type="entry name" value="DUF6171"/>
</dbReference>
<reference evidence="1 2" key="1">
    <citation type="submission" date="2016-10" db="EMBL/GenBank/DDBJ databases">
        <authorList>
            <person name="de Groot N.N."/>
        </authorList>
    </citation>
    <scope>NUCLEOTIDE SEQUENCE [LARGE SCALE GENOMIC DNA]</scope>
    <source>
        <strain evidence="1 2">DSM 1801</strain>
    </source>
</reference>
<gene>
    <name evidence="1" type="ORF">SAMN04487772_13611</name>
</gene>
<dbReference type="Pfam" id="PF19668">
    <property type="entry name" value="DUF6171"/>
    <property type="match status" value="1"/>
</dbReference>
<proteinExistence type="predicted"/>
<dbReference type="Proteomes" id="UP000199800">
    <property type="component" value="Unassembled WGS sequence"/>
</dbReference>
<protein>
    <submittedName>
        <fullName evidence="1">Uncharacterized protein</fullName>
    </submittedName>
</protein>
<dbReference type="AlphaFoldDB" id="A0A1I0FT63"/>
<dbReference type="EMBL" id="FOHN01000036">
    <property type="protein sequence ID" value="SET60738.1"/>
    <property type="molecule type" value="Genomic_DNA"/>
</dbReference>
<name>A0A1I0FT63_9FIRM</name>
<sequence>MADYLETYIEGIPEDEKAENQVLEERLKVCKECRHFQEGLCGACGCYVALRAAVKKQKCPYKKW</sequence>
<keyword evidence="2" id="KW-1185">Reference proteome</keyword>
<evidence type="ECO:0000313" key="2">
    <source>
        <dbReference type="Proteomes" id="UP000199800"/>
    </source>
</evidence>